<dbReference type="PANTHER" id="PTHR45656:SF15">
    <property type="entry name" value="SUSHI DOMAIN-CONTAINING PROTEIN"/>
    <property type="match status" value="1"/>
</dbReference>
<keyword evidence="9" id="KW-1185">Reference proteome</keyword>
<feature type="disulfide bond" evidence="6">
    <location>
        <begin position="225"/>
        <end position="252"/>
    </location>
</feature>
<proteinExistence type="predicted"/>
<evidence type="ECO:0000259" key="7">
    <source>
        <dbReference type="PROSITE" id="PS50923"/>
    </source>
</evidence>
<keyword evidence="2" id="KW-0732">Signal</keyword>
<dbReference type="EMBL" id="VWYW01000403">
    <property type="protein sequence ID" value="NXF09637.1"/>
    <property type="molecule type" value="Genomic_DNA"/>
</dbReference>
<dbReference type="CDD" id="cd00033">
    <property type="entry name" value="CCP"/>
    <property type="match status" value="5"/>
</dbReference>
<evidence type="ECO:0000313" key="8">
    <source>
        <dbReference type="EMBL" id="NXF09637.1"/>
    </source>
</evidence>
<dbReference type="AlphaFoldDB" id="A0A7K8QWB4"/>
<feature type="non-terminal residue" evidence="8">
    <location>
        <position position="387"/>
    </location>
</feature>
<gene>
    <name evidence="8" type="primary">C4bpa_0</name>
    <name evidence="8" type="ORF">SMICAP_R08085</name>
</gene>
<evidence type="ECO:0000256" key="6">
    <source>
        <dbReference type="PROSITE-ProRule" id="PRU00302"/>
    </source>
</evidence>
<accession>A0A7K8QWB4</accession>
<dbReference type="FunFam" id="2.10.70.10:FF:000014">
    <property type="entry name" value="Membrane cofactor protein"/>
    <property type="match status" value="1"/>
</dbReference>
<dbReference type="PANTHER" id="PTHR45656">
    <property type="entry name" value="PROTEIN CBR-CLEC-78"/>
    <property type="match status" value="1"/>
</dbReference>
<feature type="domain" description="Sushi" evidence="7">
    <location>
        <begin position="66"/>
        <end position="125"/>
    </location>
</feature>
<dbReference type="InterPro" id="IPR035976">
    <property type="entry name" value="Sushi/SCR/CCP_sf"/>
</dbReference>
<feature type="domain" description="Sushi" evidence="7">
    <location>
        <begin position="126"/>
        <end position="194"/>
    </location>
</feature>
<name>A0A7K8QWB4_9PASS</name>
<reference evidence="8 9" key="1">
    <citation type="submission" date="2019-09" db="EMBL/GenBank/DDBJ databases">
        <title>Bird 10,000 Genomes (B10K) Project - Family phase.</title>
        <authorList>
            <person name="Zhang G."/>
        </authorList>
    </citation>
    <scope>NUCLEOTIDE SEQUENCE [LARGE SCALE GENOMIC DNA]</scope>
    <source>
        <strain evidence="8">B10K-CU-031-20</strain>
    </source>
</reference>
<dbReference type="InterPro" id="IPR051277">
    <property type="entry name" value="SEZ6_CSMD_C4BPB_Regulators"/>
</dbReference>
<dbReference type="Proteomes" id="UP000567624">
    <property type="component" value="Unassembled WGS sequence"/>
</dbReference>
<organism evidence="8 9">
    <name type="scientific">Smithornis capensis</name>
    <dbReference type="NCBI Taxonomy" id="363769"/>
    <lineage>
        <taxon>Eukaryota</taxon>
        <taxon>Metazoa</taxon>
        <taxon>Chordata</taxon>
        <taxon>Craniata</taxon>
        <taxon>Vertebrata</taxon>
        <taxon>Euteleostomi</taxon>
        <taxon>Archelosauria</taxon>
        <taxon>Archosauria</taxon>
        <taxon>Dinosauria</taxon>
        <taxon>Saurischia</taxon>
        <taxon>Theropoda</taxon>
        <taxon>Coelurosauria</taxon>
        <taxon>Aves</taxon>
        <taxon>Neognathae</taxon>
        <taxon>Neoaves</taxon>
        <taxon>Telluraves</taxon>
        <taxon>Australaves</taxon>
        <taxon>Passeriformes</taxon>
        <taxon>Eurylaimidae</taxon>
        <taxon>Smithornis</taxon>
    </lineage>
</organism>
<dbReference type="SMART" id="SM00032">
    <property type="entry name" value="CCP"/>
    <property type="match status" value="6"/>
</dbReference>
<evidence type="ECO:0000256" key="4">
    <source>
        <dbReference type="ARBA" id="ARBA00023157"/>
    </source>
</evidence>
<comment type="caution">
    <text evidence="8">The sequence shown here is derived from an EMBL/GenBank/DDBJ whole genome shotgun (WGS) entry which is preliminary data.</text>
</comment>
<keyword evidence="5" id="KW-0325">Glycoprotein</keyword>
<dbReference type="FunFam" id="2.10.70.10:FF:000055">
    <property type="entry name" value="Complement decay-accelerating factor, GPI-anchored"/>
    <property type="match status" value="1"/>
</dbReference>
<feature type="domain" description="Sushi" evidence="7">
    <location>
        <begin position="195"/>
        <end position="254"/>
    </location>
</feature>
<feature type="domain" description="Sushi" evidence="7">
    <location>
        <begin position="314"/>
        <end position="386"/>
    </location>
</feature>
<dbReference type="InterPro" id="IPR000436">
    <property type="entry name" value="Sushi_SCR_CCP_dom"/>
</dbReference>
<evidence type="ECO:0000256" key="2">
    <source>
        <dbReference type="ARBA" id="ARBA00022729"/>
    </source>
</evidence>
<evidence type="ECO:0000313" key="9">
    <source>
        <dbReference type="Proteomes" id="UP000567624"/>
    </source>
</evidence>
<dbReference type="Pfam" id="PF00084">
    <property type="entry name" value="Sushi"/>
    <property type="match status" value="6"/>
</dbReference>
<evidence type="ECO:0000256" key="1">
    <source>
        <dbReference type="ARBA" id="ARBA00022659"/>
    </source>
</evidence>
<dbReference type="Gene3D" id="2.10.70.10">
    <property type="entry name" value="Complement Module, domain 1"/>
    <property type="match status" value="6"/>
</dbReference>
<feature type="disulfide bond" evidence="6">
    <location>
        <begin position="357"/>
        <end position="384"/>
    </location>
</feature>
<feature type="domain" description="Sushi" evidence="7">
    <location>
        <begin position="1"/>
        <end position="65"/>
    </location>
</feature>
<keyword evidence="3" id="KW-0677">Repeat</keyword>
<evidence type="ECO:0000256" key="3">
    <source>
        <dbReference type="ARBA" id="ARBA00022737"/>
    </source>
</evidence>
<feature type="non-terminal residue" evidence="8">
    <location>
        <position position="1"/>
    </location>
</feature>
<evidence type="ECO:0000256" key="5">
    <source>
        <dbReference type="ARBA" id="ARBA00023180"/>
    </source>
</evidence>
<sequence length="387" mass="42368">GTCDPPERLQYAELKEEFRETKSFPVGSEVSFICRPGYMRIPGKSLKLTCGADSQWSPKEKFCTERSCKQPELQHGFVDMTDLTFGSSVTFSCEKGYRLVGDRTISCVVRNEVVDWEKSLPICEIIVCEPPPSIANGHYMEAANYVYQMAVRYSCDAAPLGSAPFSLIGSDTLFCTSDEHSNGVWSGPPPECRVVKCENPTVKNGRKISGFGPSYGYKDSVQFECDPGYYLEGSALITCKEDSAWSPPKPTCKEVTADVCDAPEIRNGVVIPMKSVYEKGESVQIKCNAHCSFPDGTEKVTVTCQGQRTWGSFENCACEPGSTPAISLGSAPVINYGRIVEGQKPFYSVGDRITVECYAGYTLHGEAQIHYVGGNQWAPAVPTCHLS</sequence>
<protein>
    <submittedName>
        <fullName evidence="8">C4BPA protein</fullName>
    </submittedName>
</protein>
<dbReference type="PROSITE" id="PS50923">
    <property type="entry name" value="SUSHI"/>
    <property type="match status" value="5"/>
</dbReference>
<dbReference type="SUPFAM" id="SSF57535">
    <property type="entry name" value="Complement control module/SCR domain"/>
    <property type="match status" value="6"/>
</dbReference>
<keyword evidence="4 6" id="KW-1015">Disulfide bond</keyword>
<comment type="caution">
    <text evidence="6">Lacks conserved residue(s) required for the propagation of feature annotation.</text>
</comment>
<keyword evidence="1 6" id="KW-0768">Sushi</keyword>